<evidence type="ECO:0000256" key="8">
    <source>
        <dbReference type="ARBA" id="ARBA00023136"/>
    </source>
</evidence>
<keyword evidence="6 9" id="KW-1133">Transmembrane helix</keyword>
<proteinExistence type="inferred from homology"/>
<evidence type="ECO:0000256" key="7">
    <source>
        <dbReference type="ARBA" id="ARBA00023010"/>
    </source>
</evidence>
<comment type="caution">
    <text evidence="11">The sequence shown here is derived from an EMBL/GenBank/DDBJ whole genome shotgun (WGS) entry which is preliminary data.</text>
</comment>
<comment type="subcellular location">
    <subcellularLocation>
        <location evidence="1 9">Cell membrane</location>
        <topology evidence="1 9">Multi-pass membrane protein</topology>
    </subcellularLocation>
</comment>
<evidence type="ECO:0000256" key="6">
    <source>
        <dbReference type="ARBA" id="ARBA00022989"/>
    </source>
</evidence>
<dbReference type="GO" id="GO:0005886">
    <property type="term" value="C:plasma membrane"/>
    <property type="evidence" value="ECO:0007669"/>
    <property type="project" value="UniProtKB-SubCell"/>
</dbReference>
<evidence type="ECO:0000256" key="3">
    <source>
        <dbReference type="ARBA" id="ARBA00022475"/>
    </source>
</evidence>
<evidence type="ECO:0000256" key="9">
    <source>
        <dbReference type="HAMAP-Rule" id="MF_01464"/>
    </source>
</evidence>
<evidence type="ECO:0000256" key="4">
    <source>
        <dbReference type="ARBA" id="ARBA00022692"/>
    </source>
</evidence>
<evidence type="ECO:0000259" key="10">
    <source>
        <dbReference type="Pfam" id="PF02355"/>
    </source>
</evidence>
<dbReference type="Proteomes" id="UP000178558">
    <property type="component" value="Unassembled WGS sequence"/>
</dbReference>
<dbReference type="PANTHER" id="PTHR30081">
    <property type="entry name" value="PROTEIN-EXPORT MEMBRANE PROTEIN SEC"/>
    <property type="match status" value="1"/>
</dbReference>
<feature type="transmembrane region" description="Helical" evidence="9">
    <location>
        <begin position="255"/>
        <end position="282"/>
    </location>
</feature>
<accession>A0A1F7J4Y3</accession>
<dbReference type="EMBL" id="MGAQ01000014">
    <property type="protein sequence ID" value="OGK50684.1"/>
    <property type="molecule type" value="Genomic_DNA"/>
</dbReference>
<comment type="subunit">
    <text evidence="9">Forms a complex with SecD. Part of the essential Sec protein translocation apparatus which comprises SecA, SecYEG and auxiliary proteins SecDF. Other proteins may also be involved.</text>
</comment>
<dbReference type="SUPFAM" id="SSF82866">
    <property type="entry name" value="Multidrug efflux transporter AcrB transmembrane domain"/>
    <property type="match status" value="1"/>
</dbReference>
<reference evidence="11 12" key="1">
    <citation type="journal article" date="2016" name="Nat. Commun.">
        <title>Thousands of microbial genomes shed light on interconnected biogeochemical processes in an aquifer system.</title>
        <authorList>
            <person name="Anantharaman K."/>
            <person name="Brown C.T."/>
            <person name="Hug L.A."/>
            <person name="Sharon I."/>
            <person name="Castelle C.J."/>
            <person name="Probst A.J."/>
            <person name="Thomas B.C."/>
            <person name="Singh A."/>
            <person name="Wilkins M.J."/>
            <person name="Karaoz U."/>
            <person name="Brodie E.L."/>
            <person name="Williams K.H."/>
            <person name="Hubbard S.S."/>
            <person name="Banfield J.F."/>
        </authorList>
    </citation>
    <scope>NUCLEOTIDE SEQUENCE [LARGE SCALE GENOMIC DNA]</scope>
</reference>
<evidence type="ECO:0000313" key="12">
    <source>
        <dbReference type="Proteomes" id="UP000178558"/>
    </source>
</evidence>
<feature type="transmembrane region" description="Helical" evidence="9">
    <location>
        <begin position="180"/>
        <end position="201"/>
    </location>
</feature>
<feature type="transmembrane region" description="Helical" evidence="9">
    <location>
        <begin position="148"/>
        <end position="174"/>
    </location>
</feature>
<organism evidence="11 12">
    <name type="scientific">Candidatus Roizmanbacteria bacterium RIFCSPLOWO2_01_FULL_40_42</name>
    <dbReference type="NCBI Taxonomy" id="1802066"/>
    <lineage>
        <taxon>Bacteria</taxon>
        <taxon>Candidatus Roizmaniibacteriota</taxon>
    </lineage>
</organism>
<dbReference type="InterPro" id="IPR048634">
    <property type="entry name" value="SecD_SecF_C"/>
</dbReference>
<feature type="transmembrane region" description="Helical" evidence="9">
    <location>
        <begin position="232"/>
        <end position="249"/>
    </location>
</feature>
<evidence type="ECO:0000313" key="11">
    <source>
        <dbReference type="EMBL" id="OGK50684.1"/>
    </source>
</evidence>
<dbReference type="Pfam" id="PF07549">
    <property type="entry name" value="Sec_GG"/>
    <property type="match status" value="1"/>
</dbReference>
<dbReference type="PANTHER" id="PTHR30081:SF8">
    <property type="entry name" value="PROTEIN TRANSLOCASE SUBUNIT SECF"/>
    <property type="match status" value="1"/>
</dbReference>
<comment type="similarity">
    <text evidence="9">Belongs to the SecD/SecF family. SecF subfamily.</text>
</comment>
<keyword evidence="3 9" id="KW-1003">Cell membrane</keyword>
<dbReference type="PRINTS" id="PR01755">
    <property type="entry name" value="SECFTRNLCASE"/>
</dbReference>
<dbReference type="GO" id="GO:0006605">
    <property type="term" value="P:protein targeting"/>
    <property type="evidence" value="ECO:0007669"/>
    <property type="project" value="UniProtKB-UniRule"/>
</dbReference>
<dbReference type="Gene3D" id="1.20.1640.10">
    <property type="entry name" value="Multidrug efflux transporter AcrB transmembrane domain"/>
    <property type="match status" value="1"/>
</dbReference>
<dbReference type="InterPro" id="IPR022645">
    <property type="entry name" value="SecD/SecF_bac"/>
</dbReference>
<keyword evidence="7 9" id="KW-0811">Translocation</keyword>
<comment type="function">
    <text evidence="9">Part of the Sec protein translocase complex. Interacts with the SecYEG preprotein conducting channel. SecDF uses the proton motive force (PMF) to complete protein translocation after the ATP-dependent function of SecA.</text>
</comment>
<keyword evidence="5 9" id="KW-0653">Protein transport</keyword>
<keyword evidence="8 9" id="KW-0472">Membrane</keyword>
<evidence type="ECO:0000256" key="2">
    <source>
        <dbReference type="ARBA" id="ARBA00022448"/>
    </source>
</evidence>
<feature type="transmembrane region" description="Helical" evidence="9">
    <location>
        <begin position="121"/>
        <end position="141"/>
    </location>
</feature>
<dbReference type="HAMAP" id="MF_01464_B">
    <property type="entry name" value="SecF_B"/>
    <property type="match status" value="1"/>
</dbReference>
<feature type="domain" description="Protein export membrane protein SecD/SecF C-terminal" evidence="10">
    <location>
        <begin position="96"/>
        <end position="284"/>
    </location>
</feature>
<dbReference type="NCBIfam" id="TIGR00966">
    <property type="entry name" value="transloc_SecF"/>
    <property type="match status" value="1"/>
</dbReference>
<sequence>MINFLKYRWLYFAISAIVIGAGILSMARFGFRYSIDFVGGTTLEYRVNKSVSENTLGSFLQKEGVEIVDLETIEGKIGLRTKALDEKQESALRKNLQKDLGLKTELLRFETVGPVLGRETMYKTITAAIVAVIAILLYMSFSFKGVNFALSAILALLHDFLVVVGTYSLLSYFFKAEVDTLFVTALLTTMSFSVHDTIVVFDKIREYKKTEGRGNVEEYANRALTETFVRSINNSMTIVFMLLALILLGGSTIRFFIVALLIGTITGTYSSPFIATPILVWLEKRKR</sequence>
<name>A0A1F7J4Y3_9BACT</name>
<keyword evidence="4 9" id="KW-0812">Transmembrane</keyword>
<dbReference type="GO" id="GO:0043952">
    <property type="term" value="P:protein transport by the Sec complex"/>
    <property type="evidence" value="ECO:0007669"/>
    <property type="project" value="UniProtKB-UniRule"/>
</dbReference>
<keyword evidence="2 9" id="KW-0813">Transport</keyword>
<dbReference type="InterPro" id="IPR022813">
    <property type="entry name" value="SecD/SecF_arch_bac"/>
</dbReference>
<dbReference type="Pfam" id="PF02355">
    <property type="entry name" value="SecD_SecF_C"/>
    <property type="match status" value="1"/>
</dbReference>
<evidence type="ECO:0000256" key="1">
    <source>
        <dbReference type="ARBA" id="ARBA00004651"/>
    </source>
</evidence>
<dbReference type="GO" id="GO:0015450">
    <property type="term" value="F:protein-transporting ATPase activity"/>
    <property type="evidence" value="ECO:0007669"/>
    <property type="project" value="InterPro"/>
</dbReference>
<dbReference type="AlphaFoldDB" id="A0A1F7J4Y3"/>
<gene>
    <name evidence="9" type="primary">secF</name>
    <name evidence="11" type="ORF">A3B50_00715</name>
</gene>
<dbReference type="InterPro" id="IPR005665">
    <property type="entry name" value="SecF_bac"/>
</dbReference>
<dbReference type="InterPro" id="IPR022646">
    <property type="entry name" value="SecD/SecF_CS"/>
</dbReference>
<dbReference type="GO" id="GO:0065002">
    <property type="term" value="P:intracellular protein transmembrane transport"/>
    <property type="evidence" value="ECO:0007669"/>
    <property type="project" value="UniProtKB-UniRule"/>
</dbReference>
<evidence type="ECO:0000256" key="5">
    <source>
        <dbReference type="ARBA" id="ARBA00022927"/>
    </source>
</evidence>
<protein>
    <recommendedName>
        <fullName evidence="9">Protein-export membrane protein SecF</fullName>
    </recommendedName>
</protein>
<feature type="transmembrane region" description="Helical" evidence="9">
    <location>
        <begin position="9"/>
        <end position="31"/>
    </location>
</feature>